<evidence type="ECO:0000313" key="2">
    <source>
        <dbReference type="EMBL" id="AFK49139.1"/>
    </source>
</evidence>
<sequence length="82" mass="9515">MARLASKSTRKQRGPWTGVLGKQRQQRHSKSWTRTEMGSLTSLSSWKCSMEIREVGSKKRRLRVLFKCLISTVMAKSVLRNY</sequence>
<feature type="region of interest" description="Disordered" evidence="1">
    <location>
        <begin position="1"/>
        <end position="34"/>
    </location>
</feature>
<protein>
    <submittedName>
        <fullName evidence="2">Uncharacterized protein</fullName>
    </submittedName>
</protein>
<evidence type="ECO:0000256" key="1">
    <source>
        <dbReference type="SAM" id="MobiDB-lite"/>
    </source>
</evidence>
<organism evidence="2">
    <name type="scientific">Lotus japonicus</name>
    <name type="common">Lotus corniculatus var. japonicus</name>
    <dbReference type="NCBI Taxonomy" id="34305"/>
    <lineage>
        <taxon>Eukaryota</taxon>
        <taxon>Viridiplantae</taxon>
        <taxon>Streptophyta</taxon>
        <taxon>Embryophyta</taxon>
        <taxon>Tracheophyta</taxon>
        <taxon>Spermatophyta</taxon>
        <taxon>Magnoliopsida</taxon>
        <taxon>eudicotyledons</taxon>
        <taxon>Gunneridae</taxon>
        <taxon>Pentapetalae</taxon>
        <taxon>rosids</taxon>
        <taxon>fabids</taxon>
        <taxon>Fabales</taxon>
        <taxon>Fabaceae</taxon>
        <taxon>Papilionoideae</taxon>
        <taxon>50 kb inversion clade</taxon>
        <taxon>NPAAA clade</taxon>
        <taxon>Hologalegina</taxon>
        <taxon>robinioid clade</taxon>
        <taxon>Loteae</taxon>
        <taxon>Lotus</taxon>
    </lineage>
</organism>
<dbReference type="AlphaFoldDB" id="I3T9E7"/>
<dbReference type="EMBL" id="BT149345">
    <property type="protein sequence ID" value="AFK49139.1"/>
    <property type="molecule type" value="mRNA"/>
</dbReference>
<accession>I3T9E7</accession>
<reference evidence="2" key="1">
    <citation type="submission" date="2012-05" db="EMBL/GenBank/DDBJ databases">
        <authorList>
            <person name="Krishnakumar V."/>
            <person name="Cheung F."/>
            <person name="Xiao Y."/>
            <person name="Chan A."/>
            <person name="Moskal W.A."/>
            <person name="Town C.D."/>
        </authorList>
    </citation>
    <scope>NUCLEOTIDE SEQUENCE</scope>
</reference>
<proteinExistence type="evidence at transcript level"/>
<name>I3T9E7_LOTJA</name>